<dbReference type="GeneID" id="25734698"/>
<reference evidence="1 2" key="1">
    <citation type="journal article" date="2013" name="BMC Genomics">
        <title>Reconstruction of the lipid metabolism for the microalga Monoraphidium neglectum from its genome sequence reveals characteristics suitable for biofuel production.</title>
        <authorList>
            <person name="Bogen C."/>
            <person name="Al-Dilaimi A."/>
            <person name="Albersmeier A."/>
            <person name="Wichmann J."/>
            <person name="Grundmann M."/>
            <person name="Rupp O."/>
            <person name="Lauersen K.J."/>
            <person name="Blifernez-Klassen O."/>
            <person name="Kalinowski J."/>
            <person name="Goesmann A."/>
            <person name="Mussgnug J.H."/>
            <person name="Kruse O."/>
        </authorList>
    </citation>
    <scope>NUCLEOTIDE SEQUENCE [LARGE SCALE GENOMIC DNA]</scope>
    <source>
        <strain evidence="1 2">SAG 48.87</strain>
    </source>
</reference>
<accession>A0A0D2MUC8</accession>
<gene>
    <name evidence="1" type="ORF">MNEG_1820</name>
</gene>
<dbReference type="AlphaFoldDB" id="A0A0D2MUC8"/>
<dbReference type="Proteomes" id="UP000054498">
    <property type="component" value="Unassembled WGS sequence"/>
</dbReference>
<dbReference type="RefSeq" id="XP_013905154.1">
    <property type="nucleotide sequence ID" value="XM_014049700.1"/>
</dbReference>
<evidence type="ECO:0000313" key="1">
    <source>
        <dbReference type="EMBL" id="KIZ06135.1"/>
    </source>
</evidence>
<sequence length="127" mass="14045">MPNNSRVRRCTQTRHCCWRVQCCETLATGVVPSQIGSASQALAWMTPDGRSPPHLAGPRARIRIGCPLVPCALGRWERQSRGLAVGRDARDALQPVLQYVKSEQAAVKDSTMKQEVDLLQKLVDLKP</sequence>
<proteinExistence type="predicted"/>
<dbReference type="EMBL" id="KK100410">
    <property type="protein sequence ID" value="KIZ06135.1"/>
    <property type="molecule type" value="Genomic_DNA"/>
</dbReference>
<keyword evidence="2" id="KW-1185">Reference proteome</keyword>
<protein>
    <submittedName>
        <fullName evidence="1">Uncharacterized protein</fullName>
    </submittedName>
</protein>
<name>A0A0D2MUC8_9CHLO</name>
<evidence type="ECO:0000313" key="2">
    <source>
        <dbReference type="Proteomes" id="UP000054498"/>
    </source>
</evidence>
<organism evidence="1 2">
    <name type="scientific">Monoraphidium neglectum</name>
    <dbReference type="NCBI Taxonomy" id="145388"/>
    <lineage>
        <taxon>Eukaryota</taxon>
        <taxon>Viridiplantae</taxon>
        <taxon>Chlorophyta</taxon>
        <taxon>core chlorophytes</taxon>
        <taxon>Chlorophyceae</taxon>
        <taxon>CS clade</taxon>
        <taxon>Sphaeropleales</taxon>
        <taxon>Selenastraceae</taxon>
        <taxon>Monoraphidium</taxon>
    </lineage>
</organism>
<dbReference type="KEGG" id="mng:MNEG_1820"/>